<dbReference type="SUPFAM" id="SSF81342">
    <property type="entry name" value="Transmembrane di-heme cytochromes"/>
    <property type="match status" value="1"/>
</dbReference>
<proteinExistence type="predicted"/>
<sequence length="397" mass="41682">MRTARPPHWPLLLGEIAGYSFAALLATGAFLAVFYDPAAPYPSVVRLSLEVRGGLLVRQLHHWSAALFVLALAARLGWAFFAAAYRRPYLAAWTAGVAVLAAALAASFLGMALPGDRLGLSGAREAHGTITAIPVVGARLAYLLAGGEFPGAVVPRAFTAHVVLAALMAAPVLALRRSGASTTPAPARHRSGAVTTPIPARHRGKAVTVPVPARHRGGGVPVLPPRRGGAVTALWTVAVLAALAAFVTVNPVWEHGPYRPGAPPPSAQPFWYYGVPEGLMRLAPAWETTVAGGTLSVGVLLPPLLLGAFFAILFCFPLMERSLDRVALGWAVLTFFAVAWSATWFTTDLSATTPLPVAAGFYPVLLTILRIAALVLPAAVFVVARSRRRTPEGTPAH</sequence>
<feature type="transmembrane region" description="Helical" evidence="6">
    <location>
        <begin position="359"/>
        <end position="384"/>
    </location>
</feature>
<dbReference type="Pfam" id="PF13631">
    <property type="entry name" value="Cytochrom_B_N_2"/>
    <property type="match status" value="1"/>
</dbReference>
<dbReference type="InterPro" id="IPR016174">
    <property type="entry name" value="Di-haem_cyt_TM"/>
</dbReference>
<evidence type="ECO:0000256" key="5">
    <source>
        <dbReference type="ARBA" id="ARBA00029568"/>
    </source>
</evidence>
<dbReference type="Gene3D" id="1.20.810.10">
    <property type="entry name" value="Cytochrome Bc1 Complex, Chain C"/>
    <property type="match status" value="1"/>
</dbReference>
<comment type="cofactor">
    <cofactor evidence="1">
        <name>heme</name>
        <dbReference type="ChEBI" id="CHEBI:30413"/>
    </cofactor>
</comment>
<keyword evidence="6" id="KW-0812">Transmembrane</keyword>
<evidence type="ECO:0000256" key="6">
    <source>
        <dbReference type="SAM" id="Phobius"/>
    </source>
</evidence>
<reference evidence="8 9" key="1">
    <citation type="journal article" date="2019" name="Int. J. Syst. Evol. Microbiol.">
        <title>The Global Catalogue of Microorganisms (GCM) 10K type strain sequencing project: providing services to taxonomists for standard genome sequencing and annotation.</title>
        <authorList>
            <consortium name="The Broad Institute Genomics Platform"/>
            <consortium name="The Broad Institute Genome Sequencing Center for Infectious Disease"/>
            <person name="Wu L."/>
            <person name="Ma J."/>
        </authorList>
    </citation>
    <scope>NUCLEOTIDE SEQUENCE [LARGE SCALE GENOMIC DNA]</scope>
    <source>
        <strain evidence="8 9">JCM 11136</strain>
    </source>
</reference>
<evidence type="ECO:0000256" key="2">
    <source>
        <dbReference type="ARBA" id="ARBA00012951"/>
    </source>
</evidence>
<feature type="transmembrane region" description="Helical" evidence="6">
    <location>
        <begin position="63"/>
        <end position="83"/>
    </location>
</feature>
<dbReference type="InterPro" id="IPR027387">
    <property type="entry name" value="Cytb/b6-like_sf"/>
</dbReference>
<evidence type="ECO:0000313" key="8">
    <source>
        <dbReference type="EMBL" id="GAA0929614.1"/>
    </source>
</evidence>
<comment type="catalytic activity">
    <reaction evidence="4">
        <text>a quinol + 2 Fe(III)-[cytochrome c](out) = a quinone + 2 Fe(II)-[cytochrome c](out) + 2 H(+)(out)</text>
        <dbReference type="Rhea" id="RHEA:11484"/>
        <dbReference type="Rhea" id="RHEA-COMP:10350"/>
        <dbReference type="Rhea" id="RHEA-COMP:14399"/>
        <dbReference type="ChEBI" id="CHEBI:15378"/>
        <dbReference type="ChEBI" id="CHEBI:24646"/>
        <dbReference type="ChEBI" id="CHEBI:29033"/>
        <dbReference type="ChEBI" id="CHEBI:29034"/>
        <dbReference type="ChEBI" id="CHEBI:132124"/>
        <dbReference type="EC" id="7.1.1.8"/>
    </reaction>
</comment>
<protein>
    <recommendedName>
        <fullName evidence="3">Cytochrome bc1 complex cytochrome b subunit</fullName>
        <ecNumber evidence="2">7.1.1.8</ecNumber>
    </recommendedName>
    <alternativeName>
        <fullName evidence="5">Cytochrome bc1 reductase complex subunit QcrB</fullName>
    </alternativeName>
</protein>
<keyword evidence="6" id="KW-1133">Transmembrane helix</keyword>
<dbReference type="EC" id="7.1.1.8" evidence="2"/>
<dbReference type="PANTHER" id="PTHR19271:SF16">
    <property type="entry name" value="CYTOCHROME B"/>
    <property type="match status" value="1"/>
</dbReference>
<feature type="transmembrane region" description="Helical" evidence="6">
    <location>
        <begin position="158"/>
        <end position="175"/>
    </location>
</feature>
<organism evidence="8 9">
    <name type="scientific">Nonomuraea longicatena</name>
    <dbReference type="NCBI Taxonomy" id="83682"/>
    <lineage>
        <taxon>Bacteria</taxon>
        <taxon>Bacillati</taxon>
        <taxon>Actinomycetota</taxon>
        <taxon>Actinomycetes</taxon>
        <taxon>Streptosporangiales</taxon>
        <taxon>Streptosporangiaceae</taxon>
        <taxon>Nonomuraea</taxon>
    </lineage>
</organism>
<dbReference type="Proteomes" id="UP001501578">
    <property type="component" value="Unassembled WGS sequence"/>
</dbReference>
<accession>A0ABN1PKP8</accession>
<keyword evidence="9" id="KW-1185">Reference proteome</keyword>
<evidence type="ECO:0000256" key="4">
    <source>
        <dbReference type="ARBA" id="ARBA00029351"/>
    </source>
</evidence>
<dbReference type="SUPFAM" id="SSF81648">
    <property type="entry name" value="a domain/subunit of cytochrome bc1 complex (Ubiquinol-cytochrome c reductase)"/>
    <property type="match status" value="1"/>
</dbReference>
<feature type="domain" description="Cytochrome b/b6 N-terminal region profile" evidence="7">
    <location>
        <begin position="1"/>
        <end position="197"/>
    </location>
</feature>
<evidence type="ECO:0000256" key="3">
    <source>
        <dbReference type="ARBA" id="ARBA00016116"/>
    </source>
</evidence>
<evidence type="ECO:0000259" key="7">
    <source>
        <dbReference type="PROSITE" id="PS51002"/>
    </source>
</evidence>
<feature type="transmembrane region" description="Helical" evidence="6">
    <location>
        <begin position="90"/>
        <end position="113"/>
    </location>
</feature>
<feature type="transmembrane region" description="Helical" evidence="6">
    <location>
        <begin position="290"/>
        <end position="316"/>
    </location>
</feature>
<feature type="transmembrane region" description="Helical" evidence="6">
    <location>
        <begin position="12"/>
        <end position="35"/>
    </location>
</feature>
<evidence type="ECO:0000313" key="9">
    <source>
        <dbReference type="Proteomes" id="UP001501578"/>
    </source>
</evidence>
<dbReference type="PROSITE" id="PS51002">
    <property type="entry name" value="CYTB_NTER"/>
    <property type="match status" value="1"/>
</dbReference>
<comment type="caution">
    <text evidence="8">The sequence shown here is derived from an EMBL/GenBank/DDBJ whole genome shotgun (WGS) entry which is preliminary data.</text>
</comment>
<gene>
    <name evidence="8" type="ORF">GCM10009560_33590</name>
</gene>
<evidence type="ECO:0000256" key="1">
    <source>
        <dbReference type="ARBA" id="ARBA00001971"/>
    </source>
</evidence>
<feature type="transmembrane region" description="Helical" evidence="6">
    <location>
        <begin position="233"/>
        <end position="253"/>
    </location>
</feature>
<feature type="transmembrane region" description="Helical" evidence="6">
    <location>
        <begin position="328"/>
        <end position="347"/>
    </location>
</feature>
<name>A0ABN1PKP8_9ACTN</name>
<dbReference type="InterPro" id="IPR005797">
    <property type="entry name" value="Cyt_b/b6_N"/>
</dbReference>
<dbReference type="InterPro" id="IPR036150">
    <property type="entry name" value="Cyt_b/b6_C_sf"/>
</dbReference>
<keyword evidence="6" id="KW-0472">Membrane</keyword>
<dbReference type="RefSeq" id="WP_343950799.1">
    <property type="nucleotide sequence ID" value="NZ_BAAAHQ010000015.1"/>
</dbReference>
<dbReference type="PANTHER" id="PTHR19271">
    <property type="entry name" value="CYTOCHROME B"/>
    <property type="match status" value="1"/>
</dbReference>
<dbReference type="EMBL" id="BAAAHQ010000015">
    <property type="protein sequence ID" value="GAA0929614.1"/>
    <property type="molecule type" value="Genomic_DNA"/>
</dbReference>